<dbReference type="AlphaFoldDB" id="A0A3D9HSP4"/>
<dbReference type="Proteomes" id="UP000256845">
    <property type="component" value="Unassembled WGS sequence"/>
</dbReference>
<reference evidence="2 3" key="1">
    <citation type="submission" date="2018-07" db="EMBL/GenBank/DDBJ databases">
        <title>Genomic Encyclopedia of Type Strains, Phase III (KMG-III): the genomes of soil and plant-associated and newly described type strains.</title>
        <authorList>
            <person name="Whitman W."/>
        </authorList>
    </citation>
    <scope>NUCLEOTIDE SEQUENCE [LARGE SCALE GENOMIC DNA]</scope>
    <source>
        <strain evidence="2 3">CECT 8488</strain>
    </source>
</reference>
<dbReference type="OrthoDB" id="9798569at2"/>
<gene>
    <name evidence="2" type="ORF">DFP90_102528</name>
</gene>
<dbReference type="Pfam" id="PF10098">
    <property type="entry name" value="DUF2336"/>
    <property type="match status" value="1"/>
</dbReference>
<accession>A0A3D9HSP4</accession>
<protein>
    <submittedName>
        <fullName evidence="2">Uncharacterized protein (DUF2336 family)</fullName>
    </submittedName>
</protein>
<keyword evidence="3" id="KW-1185">Reference proteome</keyword>
<dbReference type="PIRSF" id="PIRSF035865">
    <property type="entry name" value="UCP035865"/>
    <property type="match status" value="1"/>
</dbReference>
<dbReference type="RefSeq" id="WP_115936036.1">
    <property type="nucleotide sequence ID" value="NZ_QRDW01000002.1"/>
</dbReference>
<evidence type="ECO:0000313" key="3">
    <source>
        <dbReference type="Proteomes" id="UP000256845"/>
    </source>
</evidence>
<name>A0A3D9HSP4_9PROT</name>
<feature type="compositionally biased region" description="Basic and acidic residues" evidence="1">
    <location>
        <begin position="8"/>
        <end position="23"/>
    </location>
</feature>
<dbReference type="InterPro" id="IPR014598">
    <property type="entry name" value="UCP035865"/>
</dbReference>
<organism evidence="2 3">
    <name type="scientific">Aestuariispira insulae</name>
    <dbReference type="NCBI Taxonomy" id="1461337"/>
    <lineage>
        <taxon>Bacteria</taxon>
        <taxon>Pseudomonadati</taxon>
        <taxon>Pseudomonadota</taxon>
        <taxon>Alphaproteobacteria</taxon>
        <taxon>Rhodospirillales</taxon>
        <taxon>Kiloniellaceae</taxon>
        <taxon>Aestuariispira</taxon>
    </lineage>
</organism>
<evidence type="ECO:0000313" key="2">
    <source>
        <dbReference type="EMBL" id="RED52507.1"/>
    </source>
</evidence>
<proteinExistence type="predicted"/>
<evidence type="ECO:0000256" key="1">
    <source>
        <dbReference type="SAM" id="MobiDB-lite"/>
    </source>
</evidence>
<sequence length="379" mass="41502">MAGSLSAEDVKRLMEDPSVDNRAETATKVASRFGDGKLSDNERALAQDIFRIMVRDVEERVRVALAENLKAAPNIPKDVAVSLAEDVSDAVALPIIQFSEALSDEELIAIIRTQSVDRQVAVASRTDVSEAVADTLVEEGDKRAVVTLVSNDEVSLSEGTLNKVVDQYGDDVEVQSPLVHRSQLPLNIAERLVTKLSEDLQHHLVTHHELGNETATDLILQARERATISLVTAGADEHDVETLVRQLHTNKRLTPSIILRSLSVGDLAFFETSLAVMGGIPLNNARILIHDEGELGFKSLFSKAGLPKQLFGAFQTAVSLVRDAEGERYDGNPDEQMRRMLEHILTVHEDIVDEYGGENVEYLLAKFNALAQEGQANQA</sequence>
<dbReference type="EMBL" id="QRDW01000002">
    <property type="protein sequence ID" value="RED52507.1"/>
    <property type="molecule type" value="Genomic_DNA"/>
</dbReference>
<comment type="caution">
    <text evidence="2">The sequence shown here is derived from an EMBL/GenBank/DDBJ whole genome shotgun (WGS) entry which is preliminary data.</text>
</comment>
<dbReference type="InterPro" id="IPR019285">
    <property type="entry name" value="DUF2336"/>
</dbReference>
<feature type="region of interest" description="Disordered" evidence="1">
    <location>
        <begin position="1"/>
        <end position="23"/>
    </location>
</feature>